<feature type="binding site" evidence="6">
    <location>
        <position position="447"/>
    </location>
    <ligand>
        <name>ATP</name>
        <dbReference type="ChEBI" id="CHEBI:30616"/>
    </ligand>
</feature>
<feature type="compositionally biased region" description="Basic and acidic residues" evidence="7">
    <location>
        <begin position="333"/>
        <end position="349"/>
    </location>
</feature>
<dbReference type="InterPro" id="IPR011009">
    <property type="entry name" value="Kinase-like_dom_sf"/>
</dbReference>
<keyword evidence="2" id="KW-0808">Transferase</keyword>
<dbReference type="PANTHER" id="PTHR45646">
    <property type="entry name" value="SERINE/THREONINE-PROTEIN KINASE DOA-RELATED"/>
    <property type="match status" value="1"/>
</dbReference>
<dbReference type="OrthoDB" id="200187at2759"/>
<dbReference type="InterPro" id="IPR008271">
    <property type="entry name" value="Ser/Thr_kinase_AS"/>
</dbReference>
<dbReference type="PROSITE" id="PS00108">
    <property type="entry name" value="PROTEIN_KINASE_ST"/>
    <property type="match status" value="1"/>
</dbReference>
<dbReference type="SUPFAM" id="SSF56112">
    <property type="entry name" value="Protein kinase-like (PK-like)"/>
    <property type="match status" value="1"/>
</dbReference>
<evidence type="ECO:0000256" key="8">
    <source>
        <dbReference type="SAM" id="Phobius"/>
    </source>
</evidence>
<dbReference type="InterPro" id="IPR004728">
    <property type="entry name" value="Sec62"/>
</dbReference>
<dbReference type="EMBL" id="CAMXCT020006112">
    <property type="protein sequence ID" value="CAL1167327.1"/>
    <property type="molecule type" value="Genomic_DNA"/>
</dbReference>
<accession>A0A9P1DR31</accession>
<reference evidence="10" key="1">
    <citation type="submission" date="2022-10" db="EMBL/GenBank/DDBJ databases">
        <authorList>
            <person name="Chen Y."/>
            <person name="Dougan E. K."/>
            <person name="Chan C."/>
            <person name="Rhodes N."/>
            <person name="Thang M."/>
        </authorList>
    </citation>
    <scope>NUCLEOTIDE SEQUENCE</scope>
</reference>
<dbReference type="EMBL" id="CAMXCT030006112">
    <property type="protein sequence ID" value="CAL4801264.1"/>
    <property type="molecule type" value="Genomic_DNA"/>
</dbReference>
<protein>
    <submittedName>
        <fullName evidence="12">Serine/threonine-protein kinase AFC2</fullName>
    </submittedName>
</protein>
<name>A0A9P1DR31_9DINO</name>
<dbReference type="Gene3D" id="3.30.200.20">
    <property type="entry name" value="Phosphorylase Kinase, domain 1"/>
    <property type="match status" value="1"/>
</dbReference>
<dbReference type="GO" id="GO:0005789">
    <property type="term" value="C:endoplasmic reticulum membrane"/>
    <property type="evidence" value="ECO:0007669"/>
    <property type="project" value="InterPro"/>
</dbReference>
<evidence type="ECO:0000256" key="3">
    <source>
        <dbReference type="ARBA" id="ARBA00022741"/>
    </source>
</evidence>
<evidence type="ECO:0000313" key="11">
    <source>
        <dbReference type="EMBL" id="CAL1167327.1"/>
    </source>
</evidence>
<feature type="compositionally biased region" description="Acidic residues" evidence="7">
    <location>
        <begin position="368"/>
        <end position="379"/>
    </location>
</feature>
<keyword evidence="8" id="KW-0472">Membrane</keyword>
<keyword evidence="8" id="KW-1133">Transmembrane helix</keyword>
<feature type="region of interest" description="Disordered" evidence="7">
    <location>
        <begin position="88"/>
        <end position="110"/>
    </location>
</feature>
<dbReference type="Gene3D" id="1.10.510.10">
    <property type="entry name" value="Transferase(Phosphotransferase) domain 1"/>
    <property type="match status" value="2"/>
</dbReference>
<keyword evidence="8" id="KW-0812">Transmembrane</keyword>
<feature type="domain" description="Protein kinase" evidence="9">
    <location>
        <begin position="415"/>
        <end position="722"/>
    </location>
</feature>
<evidence type="ECO:0000256" key="2">
    <source>
        <dbReference type="ARBA" id="ARBA00022679"/>
    </source>
</evidence>
<keyword evidence="13" id="KW-1185">Reference proteome</keyword>
<evidence type="ECO:0000256" key="7">
    <source>
        <dbReference type="SAM" id="MobiDB-lite"/>
    </source>
</evidence>
<keyword evidence="4 12" id="KW-0418">Kinase</keyword>
<proteinExistence type="predicted"/>
<comment type="caution">
    <text evidence="10">The sequence shown here is derived from an EMBL/GenBank/DDBJ whole genome shotgun (WGS) entry which is preliminary data.</text>
</comment>
<keyword evidence="1" id="KW-0723">Serine/threonine-protein kinase</keyword>
<evidence type="ECO:0000259" key="9">
    <source>
        <dbReference type="PROSITE" id="PS50011"/>
    </source>
</evidence>
<feature type="compositionally biased region" description="Basic and acidic residues" evidence="7">
    <location>
        <begin position="91"/>
        <end position="108"/>
    </location>
</feature>
<dbReference type="GO" id="GO:0004674">
    <property type="term" value="F:protein serine/threonine kinase activity"/>
    <property type="evidence" value="ECO:0007669"/>
    <property type="project" value="UniProtKB-KW"/>
</dbReference>
<feature type="compositionally biased region" description="Basic and acidic residues" evidence="7">
    <location>
        <begin position="278"/>
        <end position="292"/>
    </location>
</feature>
<evidence type="ECO:0000256" key="5">
    <source>
        <dbReference type="ARBA" id="ARBA00022840"/>
    </source>
</evidence>
<dbReference type="EMBL" id="CAMXCT010006112">
    <property type="protein sequence ID" value="CAI4013952.1"/>
    <property type="molecule type" value="Genomic_DNA"/>
</dbReference>
<dbReference type="GO" id="GO:0005524">
    <property type="term" value="F:ATP binding"/>
    <property type="evidence" value="ECO:0007669"/>
    <property type="project" value="UniProtKB-UniRule"/>
</dbReference>
<keyword evidence="3 6" id="KW-0547">Nucleotide-binding</keyword>
<dbReference type="GO" id="GO:0005634">
    <property type="term" value="C:nucleus"/>
    <property type="evidence" value="ECO:0007669"/>
    <property type="project" value="TreeGrafter"/>
</dbReference>
<evidence type="ECO:0000256" key="4">
    <source>
        <dbReference type="ARBA" id="ARBA00022777"/>
    </source>
</evidence>
<dbReference type="SMART" id="SM00220">
    <property type="entry name" value="S_TKc"/>
    <property type="match status" value="1"/>
</dbReference>
<feature type="region of interest" description="Disordered" evidence="7">
    <location>
        <begin position="1123"/>
        <end position="1144"/>
    </location>
</feature>
<reference evidence="11" key="2">
    <citation type="submission" date="2024-04" db="EMBL/GenBank/DDBJ databases">
        <authorList>
            <person name="Chen Y."/>
            <person name="Shah S."/>
            <person name="Dougan E. K."/>
            <person name="Thang M."/>
            <person name="Chan C."/>
        </authorList>
    </citation>
    <scope>NUCLEOTIDE SEQUENCE [LARGE SCALE GENOMIC DNA]</scope>
</reference>
<keyword evidence="5 6" id="KW-0067">ATP-binding</keyword>
<dbReference type="AlphaFoldDB" id="A0A9P1DR31"/>
<evidence type="ECO:0000256" key="6">
    <source>
        <dbReference type="PROSITE-ProRule" id="PRU10141"/>
    </source>
</evidence>
<organism evidence="10">
    <name type="scientific">Cladocopium goreaui</name>
    <dbReference type="NCBI Taxonomy" id="2562237"/>
    <lineage>
        <taxon>Eukaryota</taxon>
        <taxon>Sar</taxon>
        <taxon>Alveolata</taxon>
        <taxon>Dinophyceae</taxon>
        <taxon>Suessiales</taxon>
        <taxon>Symbiodiniaceae</taxon>
        <taxon>Cladocopium</taxon>
    </lineage>
</organism>
<dbReference type="InterPro" id="IPR000719">
    <property type="entry name" value="Prot_kinase_dom"/>
</dbReference>
<dbReference type="PANTHER" id="PTHR45646:SF11">
    <property type="entry name" value="SERINE_THREONINE-PROTEIN KINASE DOA"/>
    <property type="match status" value="1"/>
</dbReference>
<gene>
    <name evidence="10" type="ORF">C1SCF055_LOCUS38889</name>
</gene>
<evidence type="ECO:0000256" key="1">
    <source>
        <dbReference type="ARBA" id="ARBA00022527"/>
    </source>
</evidence>
<feature type="compositionally biased region" description="Basic and acidic residues" evidence="7">
    <location>
        <begin position="387"/>
        <end position="398"/>
    </location>
</feature>
<evidence type="ECO:0000313" key="12">
    <source>
        <dbReference type="EMBL" id="CAL4801264.1"/>
    </source>
</evidence>
<feature type="transmembrane region" description="Helical" evidence="8">
    <location>
        <begin position="161"/>
        <end position="188"/>
    </location>
</feature>
<dbReference type="InterPro" id="IPR051175">
    <property type="entry name" value="CLK_kinases"/>
</dbReference>
<dbReference type="GO" id="GO:0015031">
    <property type="term" value="P:protein transport"/>
    <property type="evidence" value="ECO:0007669"/>
    <property type="project" value="InterPro"/>
</dbReference>
<dbReference type="PROSITE" id="PS50011">
    <property type="entry name" value="PROTEIN_KINASE_DOM"/>
    <property type="match status" value="1"/>
</dbReference>
<feature type="transmembrane region" description="Helical" evidence="8">
    <location>
        <begin position="134"/>
        <end position="155"/>
    </location>
</feature>
<sequence>MKVILGKKGLKTKSASEVGKKKVDYFRGKDFKKFLLENDTILTKKCSKALEETLEGNVPESDKDVEKLGNELISRNFCYKAMYKPLNPTSKSDDGSEKKPKKWPDRLGRTPNQSFDCEGFYVITYESGTGLQHFLLALIIGGVLLACMFPVWPMWAKVGVWYLSVIFLTLYFSVLILRMVIFTMFWVIGFDFWIFPNLNDEYCGLLDSFQPFYSWEKRKDDALMLLVRFVSLGIAAVAIQQIAENTSFEDVQDLVKSSYADVLAWGVDKLTALPGSEKEALPSVEELQKEKDLEDSEGNVTGVTAEMAEDDDDDKADNAAPAPAPAEGQLGYRGREGREGREARPEARSRSRKGQPRRYVISVSACTDSEEDSEYEDEYTSYSSEEEPPKPPPKEKDEIQHFSWKRGLLMKNERYLVDDFLGDGTFGRVLLARDTNRERNRGEVAIKVIRNVEKYTRNAQREAEILKDIRLEDGHKCGCVRLHETFFHEEEEERFFCLVCEVLGRSLYDLLKQNRYRGMWIQDIQSVARQCLEALRFLHEDMRLTHTDLKLENVLFCSPDFETSHFPREEFWQAQNQHKSASSRSRVEYVRPSSTVIKLIDFGNATYESEHHSAIINTRQYRAPEVILSMGWNEQSDLWSTGCIVMELYTGELLFRTHESLEHLVLMERCLERFSQELLSKASRRPDGRFVVKDPVSRWQLRVPSSESLGKAMRRGCRHGTLDNARKQEIGGGQLLYKGSGGGSLQICFLKAPYLRVGQLVSFSIRDGVAVDVAPLDATALSNEKAMEIEVPRSSQQERSVRKLYRSIARFRNADVDERDQLITGAEESLQQYLESSEVDGDAICALVLRCSGWLHPPASPVSKETATAEVAAEVSSKVSNLQWRLRKLLIRALNCLDLTDPTTRRELWAALIYIQTLLRNWDTCSEGLTPSRTATQWKQLEALVGQGEGQRITEFKDLKVRKANKAGSNFLSADVREEPSVPEPEPSKALGKRRAVVHAGTYRPHQKIRELPSVFHADEGVELKCSQCPRVITSNWFWRHPVSGKVRVLVPHKGHTCPTKLGKKRPWLAQGNMPQKNDRLVELNFCMHNRQKHFCKDCGGRYFCPHGMRIYSCLSCKSHGAGPGKTGKTAPERGRVGQQVKQQKPLKKLVQTEHMSIASFSSSMLVLDPTKRPSARKALKHEFLSESFPD</sequence>
<dbReference type="Pfam" id="PF00069">
    <property type="entry name" value="Pkinase"/>
    <property type="match status" value="1"/>
</dbReference>
<dbReference type="Pfam" id="PF03839">
    <property type="entry name" value="Sec62"/>
    <property type="match status" value="1"/>
</dbReference>
<evidence type="ECO:0000313" key="10">
    <source>
        <dbReference type="EMBL" id="CAI4013952.1"/>
    </source>
</evidence>
<evidence type="ECO:0000313" key="13">
    <source>
        <dbReference type="Proteomes" id="UP001152797"/>
    </source>
</evidence>
<feature type="compositionally biased region" description="Low complexity" evidence="7">
    <location>
        <begin position="318"/>
        <end position="327"/>
    </location>
</feature>
<feature type="region of interest" description="Disordered" evidence="7">
    <location>
        <begin position="278"/>
        <end position="398"/>
    </location>
</feature>
<dbReference type="Proteomes" id="UP001152797">
    <property type="component" value="Unassembled WGS sequence"/>
</dbReference>
<dbReference type="PROSITE" id="PS00107">
    <property type="entry name" value="PROTEIN_KINASE_ATP"/>
    <property type="match status" value="1"/>
</dbReference>
<dbReference type="InterPro" id="IPR017441">
    <property type="entry name" value="Protein_kinase_ATP_BS"/>
</dbReference>